<accession>A0A9X4M1B9</accession>
<dbReference type="NCBIfam" id="TIGR03084">
    <property type="entry name" value="TIGR03084 family metal-binding protein"/>
    <property type="match status" value="1"/>
</dbReference>
<dbReference type="Pfam" id="PF08608">
    <property type="entry name" value="Wyosine_form"/>
    <property type="match status" value="1"/>
</dbReference>
<dbReference type="InterPro" id="IPR017518">
    <property type="entry name" value="CHP03084"/>
</dbReference>
<dbReference type="GO" id="GO:0046872">
    <property type="term" value="F:metal ion binding"/>
    <property type="evidence" value="ECO:0007669"/>
    <property type="project" value="InterPro"/>
</dbReference>
<gene>
    <name evidence="3" type="ORF">NVS88_16725</name>
</gene>
<dbReference type="Proteomes" id="UP001152755">
    <property type="component" value="Unassembled WGS sequence"/>
</dbReference>
<dbReference type="InterPro" id="IPR024344">
    <property type="entry name" value="MDMPI_metal-binding"/>
</dbReference>
<feature type="domain" description="Mycothiol-dependent maleylpyruvate isomerase metal-binding" evidence="2">
    <location>
        <begin position="11"/>
        <end position="147"/>
    </location>
</feature>
<keyword evidence="4" id="KW-1185">Reference proteome</keyword>
<evidence type="ECO:0000259" key="2">
    <source>
        <dbReference type="Pfam" id="PF11716"/>
    </source>
</evidence>
<dbReference type="Pfam" id="PF11716">
    <property type="entry name" value="MDMPI_N"/>
    <property type="match status" value="1"/>
</dbReference>
<evidence type="ECO:0000259" key="1">
    <source>
        <dbReference type="Pfam" id="PF08608"/>
    </source>
</evidence>
<reference evidence="3" key="1">
    <citation type="submission" date="2022-08" db="EMBL/GenBank/DDBJ databases">
        <title>Genome analysis of Corynebacteriales strain.</title>
        <authorList>
            <person name="Lee S.D."/>
        </authorList>
    </citation>
    <scope>NUCLEOTIDE SEQUENCE</scope>
    <source>
        <strain evidence="3">D3-21</strain>
    </source>
</reference>
<feature type="domain" description="tRNA wybutosine-synthesis" evidence="1">
    <location>
        <begin position="184"/>
        <end position="235"/>
    </location>
</feature>
<dbReference type="SUPFAM" id="SSF109854">
    <property type="entry name" value="DinB/YfiT-like putative metalloenzymes"/>
    <property type="match status" value="1"/>
</dbReference>
<dbReference type="InterPro" id="IPR034660">
    <property type="entry name" value="DinB/YfiT-like"/>
</dbReference>
<sequence>MANLDMVLGDLAAEGEDLDGLVSSLSADGWTIPTPAQGWDIAHQIAHLAWTDHVALLSATDPDAFAAQVTLAWQNPTGFVDEAAATGATAPPDRLLDGWRTGRKALLEALRAYPAGEKLQWFGPPMSVASMATGRIMETWAHGQDVADALGVTRLPTARLKHVAHIGIRARDFSYAVHEQTPPDQQFRVELTAPDGTVWTWGPDDARQSVTGPALDFCLLVTQRRHRDDLALTATGPDATHWLTLAQAFAGGAGTGREKGQFA</sequence>
<evidence type="ECO:0000313" key="3">
    <source>
        <dbReference type="EMBL" id="MDG3016200.1"/>
    </source>
</evidence>
<comment type="caution">
    <text evidence="3">The sequence shown here is derived from an EMBL/GenBank/DDBJ whole genome shotgun (WGS) entry which is preliminary data.</text>
</comment>
<dbReference type="InterPro" id="IPR013917">
    <property type="entry name" value="tRNA_wybutosine-synth"/>
</dbReference>
<dbReference type="NCBIfam" id="TIGR03083">
    <property type="entry name" value="maleylpyruvate isomerase family mycothiol-dependent enzyme"/>
    <property type="match status" value="1"/>
</dbReference>
<dbReference type="EMBL" id="JANRHA010000011">
    <property type="protein sequence ID" value="MDG3016200.1"/>
    <property type="molecule type" value="Genomic_DNA"/>
</dbReference>
<dbReference type="AlphaFoldDB" id="A0A9X4M1B9"/>
<dbReference type="RefSeq" id="WP_277830086.1">
    <property type="nucleotide sequence ID" value="NZ_JAAIVF010000001.1"/>
</dbReference>
<protein>
    <submittedName>
        <fullName evidence="3">TIGR03084 family metal-binding protein</fullName>
    </submittedName>
</protein>
<dbReference type="Gene3D" id="1.20.120.450">
    <property type="entry name" value="dinb family like domain"/>
    <property type="match status" value="1"/>
</dbReference>
<dbReference type="InterPro" id="IPR017517">
    <property type="entry name" value="Maleyloyr_isom"/>
</dbReference>
<organism evidence="3 4">
    <name type="scientific">Speluncibacter jeojiensis</name>
    <dbReference type="NCBI Taxonomy" id="2710754"/>
    <lineage>
        <taxon>Bacteria</taxon>
        <taxon>Bacillati</taxon>
        <taxon>Actinomycetota</taxon>
        <taxon>Actinomycetes</taxon>
        <taxon>Mycobacteriales</taxon>
        <taxon>Speluncibacteraceae</taxon>
        <taxon>Speluncibacter</taxon>
    </lineage>
</organism>
<evidence type="ECO:0000313" key="4">
    <source>
        <dbReference type="Proteomes" id="UP001152755"/>
    </source>
</evidence>
<name>A0A9X4M1B9_9ACTN</name>
<proteinExistence type="predicted"/>